<dbReference type="GO" id="GO:0003677">
    <property type="term" value="F:DNA binding"/>
    <property type="evidence" value="ECO:0007669"/>
    <property type="project" value="UniProtKB-KW"/>
</dbReference>
<dbReference type="AlphaFoldDB" id="A0A1M6LB81"/>
<dbReference type="Pfam" id="PF02001">
    <property type="entry name" value="DUF134"/>
    <property type="match status" value="1"/>
</dbReference>
<dbReference type="Pfam" id="PF02579">
    <property type="entry name" value="Nitro_FeMo-Co"/>
    <property type="match status" value="1"/>
</dbReference>
<dbReference type="InterPro" id="IPR003731">
    <property type="entry name" value="Di-Nase_FeMo-co_biosynth"/>
</dbReference>
<evidence type="ECO:0000256" key="1">
    <source>
        <dbReference type="ARBA" id="ARBA00009350"/>
    </source>
</evidence>
<organism evidence="4 5">
    <name type="scientific">Hespellia stercorisuis DSM 15480</name>
    <dbReference type="NCBI Taxonomy" id="1121950"/>
    <lineage>
        <taxon>Bacteria</taxon>
        <taxon>Bacillati</taxon>
        <taxon>Bacillota</taxon>
        <taxon>Clostridia</taxon>
        <taxon>Lachnospirales</taxon>
        <taxon>Lachnospiraceae</taxon>
        <taxon>Hespellia</taxon>
    </lineage>
</organism>
<dbReference type="RefSeq" id="WP_073106653.1">
    <property type="nucleotide sequence ID" value="NZ_FQZY01000014.1"/>
</dbReference>
<dbReference type="PANTHER" id="PTHR37478:SF2">
    <property type="entry name" value="UPF0251 PROTEIN TK0562"/>
    <property type="match status" value="1"/>
</dbReference>
<sequence>MARPRKCRKVCCLPGISLFGPAHRRCSEAQLILMTVEEYEAIRLIDYQGFTQEECGRYMQIARTTVQQIYNDARKKLSQSLVEGRFLQIEGGTYTLCDGREDSCDCGGCQKHRTCSNCNNKNGFEKRRRNMRIGVTYENGNIFQHFGHTENVKFYDITDRKVTGSEVISAIGSGHSALATFLSANKANVLICGGIGGCAITALGEAGIELCAGVSGSADDAVEAYLAGTLQYVQQANCSHHHSHETGEGCGEHSCH</sequence>
<comment type="similarity">
    <text evidence="1 2">Belongs to the UPF0251 family.</text>
</comment>
<feature type="domain" description="Dinitrogenase iron-molybdenum cofactor biosynthesis" evidence="3">
    <location>
        <begin position="139"/>
        <end position="226"/>
    </location>
</feature>
<dbReference type="PANTHER" id="PTHR37478">
    <property type="match status" value="1"/>
</dbReference>
<reference evidence="4 5" key="1">
    <citation type="submission" date="2016-11" db="EMBL/GenBank/DDBJ databases">
        <authorList>
            <person name="Jaros S."/>
            <person name="Januszkiewicz K."/>
            <person name="Wedrychowicz H."/>
        </authorList>
    </citation>
    <scope>NUCLEOTIDE SEQUENCE [LARGE SCALE GENOMIC DNA]</scope>
    <source>
        <strain evidence="4 5">DSM 15480</strain>
    </source>
</reference>
<protein>
    <recommendedName>
        <fullName evidence="2">UPF0251 protein SAMN02745243_01132</fullName>
    </recommendedName>
</protein>
<evidence type="ECO:0000256" key="2">
    <source>
        <dbReference type="HAMAP-Rule" id="MF_00674"/>
    </source>
</evidence>
<dbReference type="Proteomes" id="UP000184301">
    <property type="component" value="Unassembled WGS sequence"/>
</dbReference>
<evidence type="ECO:0000313" key="4">
    <source>
        <dbReference type="EMBL" id="SHJ68446.1"/>
    </source>
</evidence>
<dbReference type="HAMAP" id="MF_00674">
    <property type="entry name" value="UPF0251"/>
    <property type="match status" value="1"/>
</dbReference>
<evidence type="ECO:0000313" key="5">
    <source>
        <dbReference type="Proteomes" id="UP000184301"/>
    </source>
</evidence>
<dbReference type="SUPFAM" id="SSF53146">
    <property type="entry name" value="Nitrogenase accessory factor-like"/>
    <property type="match status" value="1"/>
</dbReference>
<evidence type="ECO:0000259" key="3">
    <source>
        <dbReference type="Pfam" id="PF02579"/>
    </source>
</evidence>
<dbReference type="Gene3D" id="1.10.10.10">
    <property type="entry name" value="Winged helix-like DNA-binding domain superfamily/Winged helix DNA-binding domain"/>
    <property type="match status" value="1"/>
</dbReference>
<keyword evidence="5" id="KW-1185">Reference proteome</keyword>
<proteinExistence type="inferred from homology"/>
<dbReference type="OrthoDB" id="280278at2"/>
<keyword evidence="4" id="KW-0238">DNA-binding</keyword>
<dbReference type="InterPro" id="IPR002852">
    <property type="entry name" value="UPF0251"/>
</dbReference>
<gene>
    <name evidence="4" type="ORF">SAMN02745243_01132</name>
</gene>
<dbReference type="Gene3D" id="3.30.420.130">
    <property type="entry name" value="Dinitrogenase iron-molybdenum cofactor biosynthesis domain"/>
    <property type="match status" value="1"/>
</dbReference>
<dbReference type="SUPFAM" id="SSF88659">
    <property type="entry name" value="Sigma3 and sigma4 domains of RNA polymerase sigma factors"/>
    <property type="match status" value="1"/>
</dbReference>
<name>A0A1M6LB81_9FIRM</name>
<dbReference type="STRING" id="1121950.SAMN02745243_01132"/>
<dbReference type="InterPro" id="IPR036388">
    <property type="entry name" value="WH-like_DNA-bd_sf"/>
</dbReference>
<dbReference type="InterPro" id="IPR013324">
    <property type="entry name" value="RNA_pol_sigma_r3/r4-like"/>
</dbReference>
<dbReference type="InterPro" id="IPR036105">
    <property type="entry name" value="DiNase_FeMo-co_biosyn_sf"/>
</dbReference>
<accession>A0A1M6LB81</accession>
<dbReference type="EMBL" id="FQZY01000014">
    <property type="protein sequence ID" value="SHJ68446.1"/>
    <property type="molecule type" value="Genomic_DNA"/>
</dbReference>